<dbReference type="Proteomes" id="UP001596337">
    <property type="component" value="Unassembled WGS sequence"/>
</dbReference>
<name>A0ABW2BSG0_9PSEU</name>
<feature type="chain" id="PRO_5046289619" description="Lipoprotein" evidence="1">
    <location>
        <begin position="30"/>
        <end position="168"/>
    </location>
</feature>
<organism evidence="2 3">
    <name type="scientific">Haloechinothrix salitolerans</name>
    <dbReference type="NCBI Taxonomy" id="926830"/>
    <lineage>
        <taxon>Bacteria</taxon>
        <taxon>Bacillati</taxon>
        <taxon>Actinomycetota</taxon>
        <taxon>Actinomycetes</taxon>
        <taxon>Pseudonocardiales</taxon>
        <taxon>Pseudonocardiaceae</taxon>
        <taxon>Haloechinothrix</taxon>
    </lineage>
</organism>
<protein>
    <recommendedName>
        <fullName evidence="4">Lipoprotein</fullName>
    </recommendedName>
</protein>
<accession>A0ABW2BSG0</accession>
<reference evidence="3" key="1">
    <citation type="journal article" date="2019" name="Int. J. Syst. Evol. Microbiol.">
        <title>The Global Catalogue of Microorganisms (GCM) 10K type strain sequencing project: providing services to taxonomists for standard genome sequencing and annotation.</title>
        <authorList>
            <consortium name="The Broad Institute Genomics Platform"/>
            <consortium name="The Broad Institute Genome Sequencing Center for Infectious Disease"/>
            <person name="Wu L."/>
            <person name="Ma J."/>
        </authorList>
    </citation>
    <scope>NUCLEOTIDE SEQUENCE [LARGE SCALE GENOMIC DNA]</scope>
    <source>
        <strain evidence="3">KCTC 32255</strain>
    </source>
</reference>
<evidence type="ECO:0000313" key="3">
    <source>
        <dbReference type="Proteomes" id="UP001596337"/>
    </source>
</evidence>
<sequence>MKIAPVACVRGVRLLALCGVAAFALFGCAQVAEPSEPSRRANAPTRGLPIADDAGWQCPEGLADVGSVSPGGTVDLAVGDRATLTDGATIAIECEHVEDTCPPGEQCFVGPITHLKIVLTTPDGQRAAGDFTYHAGSKQHELAGRTVSLLRAADAPGEPKRHRLRVDV</sequence>
<gene>
    <name evidence="2" type="ORF">ACFQGD_02275</name>
</gene>
<dbReference type="EMBL" id="JBHSXX010000001">
    <property type="protein sequence ID" value="MFC6865966.1"/>
    <property type="molecule type" value="Genomic_DNA"/>
</dbReference>
<dbReference type="PROSITE" id="PS51257">
    <property type="entry name" value="PROKAR_LIPOPROTEIN"/>
    <property type="match status" value="1"/>
</dbReference>
<evidence type="ECO:0000313" key="2">
    <source>
        <dbReference type="EMBL" id="MFC6865966.1"/>
    </source>
</evidence>
<comment type="caution">
    <text evidence="2">The sequence shown here is derived from an EMBL/GenBank/DDBJ whole genome shotgun (WGS) entry which is preliminary data.</text>
</comment>
<evidence type="ECO:0008006" key="4">
    <source>
        <dbReference type="Google" id="ProtNLM"/>
    </source>
</evidence>
<proteinExistence type="predicted"/>
<keyword evidence="1" id="KW-0732">Signal</keyword>
<dbReference type="RefSeq" id="WP_345406687.1">
    <property type="nucleotide sequence ID" value="NZ_BAABLA010000123.1"/>
</dbReference>
<keyword evidence="3" id="KW-1185">Reference proteome</keyword>
<evidence type="ECO:0000256" key="1">
    <source>
        <dbReference type="SAM" id="SignalP"/>
    </source>
</evidence>
<feature type="signal peptide" evidence="1">
    <location>
        <begin position="1"/>
        <end position="29"/>
    </location>
</feature>